<dbReference type="PaxDb" id="3880-AES95986"/>
<evidence type="ECO:0000256" key="3">
    <source>
        <dbReference type="RuleBase" id="RU003718"/>
    </source>
</evidence>
<dbReference type="GO" id="GO:0035251">
    <property type="term" value="F:UDP-glucosyltransferase activity"/>
    <property type="evidence" value="ECO:0000318"/>
    <property type="project" value="GO_Central"/>
</dbReference>
<dbReference type="eggNOG" id="KOG1192">
    <property type="taxonomic scope" value="Eukaryota"/>
</dbReference>
<dbReference type="OMA" id="FLHTDYN"/>
<accession>G7JWC5</accession>
<dbReference type="HOGENOM" id="CLU_001724_0_0_1"/>
<keyword evidence="2 3" id="KW-0808">Transferase</keyword>
<dbReference type="EMBL" id="PSQE01000005">
    <property type="protein sequence ID" value="RHN54923.1"/>
    <property type="molecule type" value="Genomic_DNA"/>
</dbReference>
<keyword evidence="8" id="KW-1185">Reference proteome</keyword>
<keyword evidence="3 6" id="KW-0328">Glycosyltransferase</keyword>
<organism evidence="5 8">
    <name type="scientific">Medicago truncatula</name>
    <name type="common">Barrel medic</name>
    <name type="synonym">Medicago tribuloides</name>
    <dbReference type="NCBI Taxonomy" id="3880"/>
    <lineage>
        <taxon>Eukaryota</taxon>
        <taxon>Viridiplantae</taxon>
        <taxon>Streptophyta</taxon>
        <taxon>Embryophyta</taxon>
        <taxon>Tracheophyta</taxon>
        <taxon>Spermatophyta</taxon>
        <taxon>Magnoliopsida</taxon>
        <taxon>eudicotyledons</taxon>
        <taxon>Gunneridae</taxon>
        <taxon>Pentapetalae</taxon>
        <taxon>rosids</taxon>
        <taxon>fabids</taxon>
        <taxon>Fabales</taxon>
        <taxon>Fabaceae</taxon>
        <taxon>Papilionoideae</taxon>
        <taxon>50 kb inversion clade</taxon>
        <taxon>NPAAA clade</taxon>
        <taxon>Hologalegina</taxon>
        <taxon>IRL clade</taxon>
        <taxon>Trifolieae</taxon>
        <taxon>Medicago</taxon>
    </lineage>
</organism>
<sequence length="474" mass="53510">MDIQPKKKSLPHVLIFPCPAQGHVNPMLKLAELLAIQNIYITFLNTKYIHNRLIQFNDDIQALLECYPKLQFKTISDFHSEEKHPGFGEKVGDVILSLSLYGKPLLKDIIVSEKISCIILDGIFGDLATDLAAEFGIQLIHFRTISACCFWAYLSVPKLLECNELPIKGDEDMDRIIRNVPGMENLLRCRDLPSFRKMDDSDTILDKAALLTQQSLKGNALILNTFENLESPALSQIRLHAPKLYTIGPLHHHLNTTKKTSSSSSSSSKSNFFEVDRTCMTWLESQPLKSVVYVSFGSITPMKGEEIIEIWHGLLNSKKPFLWVIRPNMVQEKGLLKELEEGTTKEKGMIVGWVPQEEVLSHKAIGAFLTHSGWNSTLESVVCGVPMICWPYFADQQINSRFVSDVWKLGLDMKDVCDRKVVENMVNDVMVNRKEEFVRSAMDIAKLASKSVSPGGSSYNNFQDLIQYIRSTSP</sequence>
<reference evidence="5 8" key="1">
    <citation type="journal article" date="2011" name="Nature">
        <title>The Medicago genome provides insight into the evolution of rhizobial symbioses.</title>
        <authorList>
            <person name="Young N.D."/>
            <person name="Debelle F."/>
            <person name="Oldroyd G.E."/>
            <person name="Geurts R."/>
            <person name="Cannon S.B."/>
            <person name="Udvardi M.K."/>
            <person name="Benedito V.A."/>
            <person name="Mayer K.F."/>
            <person name="Gouzy J."/>
            <person name="Schoof H."/>
            <person name="Van de Peer Y."/>
            <person name="Proost S."/>
            <person name="Cook D.R."/>
            <person name="Meyers B.C."/>
            <person name="Spannagl M."/>
            <person name="Cheung F."/>
            <person name="De Mita S."/>
            <person name="Krishnakumar V."/>
            <person name="Gundlach H."/>
            <person name="Zhou S."/>
            <person name="Mudge J."/>
            <person name="Bharti A.K."/>
            <person name="Murray J.D."/>
            <person name="Naoumkina M.A."/>
            <person name="Rosen B."/>
            <person name="Silverstein K.A."/>
            <person name="Tang H."/>
            <person name="Rombauts S."/>
            <person name="Zhao P.X."/>
            <person name="Zhou P."/>
            <person name="Barbe V."/>
            <person name="Bardou P."/>
            <person name="Bechner M."/>
            <person name="Bellec A."/>
            <person name="Berger A."/>
            <person name="Berges H."/>
            <person name="Bidwell S."/>
            <person name="Bisseling T."/>
            <person name="Choisne N."/>
            <person name="Couloux A."/>
            <person name="Denny R."/>
            <person name="Deshpande S."/>
            <person name="Dai X."/>
            <person name="Doyle J.J."/>
            <person name="Dudez A.M."/>
            <person name="Farmer A.D."/>
            <person name="Fouteau S."/>
            <person name="Franken C."/>
            <person name="Gibelin C."/>
            <person name="Gish J."/>
            <person name="Goldstein S."/>
            <person name="Gonzalez A.J."/>
            <person name="Green P.J."/>
            <person name="Hallab A."/>
            <person name="Hartog M."/>
            <person name="Hua A."/>
            <person name="Humphray S.J."/>
            <person name="Jeong D.H."/>
            <person name="Jing Y."/>
            <person name="Jocker A."/>
            <person name="Kenton S.M."/>
            <person name="Kim D.J."/>
            <person name="Klee K."/>
            <person name="Lai H."/>
            <person name="Lang C."/>
            <person name="Lin S."/>
            <person name="Macmil S.L."/>
            <person name="Magdelenat G."/>
            <person name="Matthews L."/>
            <person name="McCorrison J."/>
            <person name="Monaghan E.L."/>
            <person name="Mun J.H."/>
            <person name="Najar F.Z."/>
            <person name="Nicholson C."/>
            <person name="Noirot C."/>
            <person name="O'Bleness M."/>
            <person name="Paule C.R."/>
            <person name="Poulain J."/>
            <person name="Prion F."/>
            <person name="Qin B."/>
            <person name="Qu C."/>
            <person name="Retzel E.F."/>
            <person name="Riddle C."/>
            <person name="Sallet E."/>
            <person name="Samain S."/>
            <person name="Samson N."/>
            <person name="Sanders I."/>
            <person name="Saurat O."/>
            <person name="Scarpelli C."/>
            <person name="Schiex T."/>
            <person name="Segurens B."/>
            <person name="Severin A.J."/>
            <person name="Sherrier D.J."/>
            <person name="Shi R."/>
            <person name="Sims S."/>
            <person name="Singer S.R."/>
            <person name="Sinharoy S."/>
            <person name="Sterck L."/>
            <person name="Viollet A."/>
            <person name="Wang B.B."/>
            <person name="Wang K."/>
            <person name="Wang M."/>
            <person name="Wang X."/>
            <person name="Warfsmann J."/>
            <person name="Weissenbach J."/>
            <person name="White D.D."/>
            <person name="White J.D."/>
            <person name="Wiley G.B."/>
            <person name="Wincker P."/>
            <person name="Xing Y."/>
            <person name="Yang L."/>
            <person name="Yao Z."/>
            <person name="Ying F."/>
            <person name="Zhai J."/>
            <person name="Zhou L."/>
            <person name="Zuber A."/>
            <person name="Denarie J."/>
            <person name="Dixon R.A."/>
            <person name="May G.D."/>
            <person name="Schwartz D.C."/>
            <person name="Rogers J."/>
            <person name="Quetier F."/>
            <person name="Town C.D."/>
            <person name="Roe B.A."/>
        </authorList>
    </citation>
    <scope>NUCLEOTIDE SEQUENCE [LARGE SCALE GENOMIC DNA]</scope>
    <source>
        <strain evidence="5">A17</strain>
        <strain evidence="7 8">cv. Jemalong A17</strain>
    </source>
</reference>
<protein>
    <recommendedName>
        <fullName evidence="4">Glycosyltransferase</fullName>
        <ecNumber evidence="4">2.4.1.-</ecNumber>
    </recommendedName>
</protein>
<reference evidence="7" key="3">
    <citation type="submission" date="2015-04" db="UniProtKB">
        <authorList>
            <consortium name="EnsemblPlants"/>
        </authorList>
    </citation>
    <scope>IDENTIFICATION</scope>
    <source>
        <strain evidence="7">cv. Jemalong A17</strain>
    </source>
</reference>
<dbReference type="CDD" id="cd03784">
    <property type="entry name" value="GT1_Gtf-like"/>
    <property type="match status" value="1"/>
</dbReference>
<evidence type="ECO:0000256" key="1">
    <source>
        <dbReference type="ARBA" id="ARBA00009995"/>
    </source>
</evidence>
<comment type="similarity">
    <text evidence="1 3">Belongs to the UDP-glycosyltransferase family.</text>
</comment>
<reference evidence="9" key="4">
    <citation type="journal article" date="2018" name="Nat. Plants">
        <title>Whole-genome landscape of Medicago truncatula symbiotic genes.</title>
        <authorList>
            <person name="Pecrix Y."/>
            <person name="Staton S.E."/>
            <person name="Sallet E."/>
            <person name="Lelandais-Briere C."/>
            <person name="Moreau S."/>
            <person name="Carrere S."/>
            <person name="Blein T."/>
            <person name="Jardinaud M.F."/>
            <person name="Latrasse D."/>
            <person name="Zouine M."/>
            <person name="Zahm M."/>
            <person name="Kreplak J."/>
            <person name="Mayjonade B."/>
            <person name="Satge C."/>
            <person name="Perez M."/>
            <person name="Cauet S."/>
            <person name="Marande W."/>
            <person name="Chantry-Darmon C."/>
            <person name="Lopez-Roques C."/>
            <person name="Bouchez O."/>
            <person name="Berard A."/>
            <person name="Debelle F."/>
            <person name="Munos S."/>
            <person name="Bendahmane A."/>
            <person name="Berges H."/>
            <person name="Niebel A."/>
            <person name="Buitink J."/>
            <person name="Frugier F."/>
            <person name="Benhamed M."/>
            <person name="Crespi M."/>
            <person name="Gouzy J."/>
            <person name="Gamas P."/>
        </authorList>
    </citation>
    <scope>NUCLEOTIDE SEQUENCE [LARGE SCALE GENOMIC DNA]</scope>
    <source>
        <strain evidence="9">cv. Jemalong A17</strain>
    </source>
</reference>
<evidence type="ECO:0000313" key="8">
    <source>
        <dbReference type="Proteomes" id="UP000002051"/>
    </source>
</evidence>
<dbReference type="Pfam" id="PF00201">
    <property type="entry name" value="UDPGT"/>
    <property type="match status" value="1"/>
</dbReference>
<dbReference type="Proteomes" id="UP000265566">
    <property type="component" value="Chromosome 5"/>
</dbReference>
<evidence type="ECO:0000256" key="2">
    <source>
        <dbReference type="ARBA" id="ARBA00022679"/>
    </source>
</evidence>
<dbReference type="AlphaFoldDB" id="G7JWC5"/>
<dbReference type="InterPro" id="IPR002213">
    <property type="entry name" value="UDP_glucos_trans"/>
</dbReference>
<evidence type="ECO:0000313" key="5">
    <source>
        <dbReference type="EMBL" id="AES95986.1"/>
    </source>
</evidence>
<evidence type="ECO:0000313" key="9">
    <source>
        <dbReference type="Proteomes" id="UP000265566"/>
    </source>
</evidence>
<reference evidence="6" key="5">
    <citation type="journal article" date="2018" name="Nat. Plants">
        <title>Whole-genome landscape of Medicago truncatula symbiotic genes.</title>
        <authorList>
            <person name="Pecrix Y."/>
            <person name="Gamas P."/>
            <person name="Carrere S."/>
        </authorList>
    </citation>
    <scope>NUCLEOTIDE SEQUENCE</scope>
    <source>
        <tissue evidence="6">Leaves</tissue>
    </source>
</reference>
<evidence type="ECO:0000256" key="4">
    <source>
        <dbReference type="RuleBase" id="RU362057"/>
    </source>
</evidence>
<dbReference type="InterPro" id="IPR035595">
    <property type="entry name" value="UDP_glycos_trans_CS"/>
</dbReference>
<proteinExistence type="inferred from homology"/>
<evidence type="ECO:0000313" key="6">
    <source>
        <dbReference type="EMBL" id="RHN54923.1"/>
    </source>
</evidence>
<dbReference type="SUPFAM" id="SSF53756">
    <property type="entry name" value="UDP-Glycosyltransferase/glycogen phosphorylase"/>
    <property type="match status" value="1"/>
</dbReference>
<dbReference type="Gramene" id="rna30022">
    <property type="protein sequence ID" value="RHN54923.1"/>
    <property type="gene ID" value="gene30022"/>
</dbReference>
<evidence type="ECO:0000313" key="7">
    <source>
        <dbReference type="EnsemblPlants" id="AES95986"/>
    </source>
</evidence>
<dbReference type="EMBL" id="CM001221">
    <property type="protein sequence ID" value="AES95986.1"/>
    <property type="molecule type" value="Genomic_DNA"/>
</dbReference>
<dbReference type="PANTHER" id="PTHR11926:SF1392">
    <property type="entry name" value="GLYCOSYLTRANSFERASE"/>
    <property type="match status" value="1"/>
</dbReference>
<dbReference type="EnsemblPlants" id="AES95986">
    <property type="protein sequence ID" value="AES95986"/>
    <property type="gene ID" value="MTR_5g031860"/>
</dbReference>
<dbReference type="OrthoDB" id="5835829at2759"/>
<dbReference type="PROSITE" id="PS00375">
    <property type="entry name" value="UDPGT"/>
    <property type="match status" value="1"/>
</dbReference>
<dbReference type="Proteomes" id="UP000002051">
    <property type="component" value="Chromosome 5"/>
</dbReference>
<dbReference type="Gene3D" id="3.40.50.2000">
    <property type="entry name" value="Glycogen Phosphorylase B"/>
    <property type="match status" value="2"/>
</dbReference>
<name>G7JWC5_MEDTR</name>
<gene>
    <name evidence="7" type="primary">11409912</name>
    <name evidence="5" type="ordered locus">MTR_5g031860</name>
    <name evidence="6" type="ORF">MtrunA17_Chr5g0412131</name>
</gene>
<dbReference type="FunFam" id="3.40.50.2000:FF:000040">
    <property type="entry name" value="UDP-glycosyltransferase 76C1"/>
    <property type="match status" value="1"/>
</dbReference>
<dbReference type="PANTHER" id="PTHR11926">
    <property type="entry name" value="GLUCOSYL/GLUCURONOSYL TRANSFERASES"/>
    <property type="match status" value="1"/>
</dbReference>
<dbReference type="KEGG" id="mtr:11409912"/>
<reference evidence="5 8" key="2">
    <citation type="journal article" date="2014" name="BMC Genomics">
        <title>An improved genome release (version Mt4.0) for the model legume Medicago truncatula.</title>
        <authorList>
            <person name="Tang H."/>
            <person name="Krishnakumar V."/>
            <person name="Bidwell S."/>
            <person name="Rosen B."/>
            <person name="Chan A."/>
            <person name="Zhou S."/>
            <person name="Gentzbittel L."/>
            <person name="Childs K.L."/>
            <person name="Yandell M."/>
            <person name="Gundlach H."/>
            <person name="Mayer K.F."/>
            <person name="Schwartz D.C."/>
            <person name="Town C.D."/>
        </authorList>
    </citation>
    <scope>GENOME REANNOTATION</scope>
    <source>
        <strain evidence="5">A17</strain>
        <strain evidence="7 8">cv. Jemalong A17</strain>
    </source>
</reference>
<dbReference type="EC" id="2.4.1.-" evidence="4"/>